<dbReference type="PROSITE" id="PS52050">
    <property type="entry name" value="WYL"/>
    <property type="match status" value="1"/>
</dbReference>
<evidence type="ECO:0000313" key="4">
    <source>
        <dbReference type="Proteomes" id="UP000198951"/>
    </source>
</evidence>
<feature type="domain" description="WYL" evidence="1">
    <location>
        <begin position="121"/>
        <end position="189"/>
    </location>
</feature>
<evidence type="ECO:0000313" key="3">
    <source>
        <dbReference type="EMBL" id="SEA74127.1"/>
    </source>
</evidence>
<reference evidence="4" key="1">
    <citation type="submission" date="2016-10" db="EMBL/GenBank/DDBJ databases">
        <authorList>
            <person name="Varghese N."/>
            <person name="Submissions S."/>
        </authorList>
    </citation>
    <scope>NUCLEOTIDE SEQUENCE [LARGE SCALE GENOMIC DNA]</scope>
    <source>
        <strain evidence="4">DSM 22376</strain>
    </source>
</reference>
<dbReference type="PANTHER" id="PTHR34580">
    <property type="match status" value="1"/>
</dbReference>
<dbReference type="InterPro" id="IPR026881">
    <property type="entry name" value="WYL_dom"/>
</dbReference>
<dbReference type="InterPro" id="IPR057727">
    <property type="entry name" value="WCX_dom"/>
</dbReference>
<gene>
    <name evidence="3" type="ORF">SAMN05443667_10814</name>
</gene>
<dbReference type="RefSeq" id="WP_016991355.1">
    <property type="nucleotide sequence ID" value="NZ_FNRD01000008.1"/>
</dbReference>
<dbReference type="Pfam" id="PF25583">
    <property type="entry name" value="WCX"/>
    <property type="match status" value="1"/>
</dbReference>
<dbReference type="PANTHER" id="PTHR34580:SF9">
    <property type="entry name" value="SLL5097 PROTEIN"/>
    <property type="match status" value="1"/>
</dbReference>
<dbReference type="EMBL" id="FNRD01000008">
    <property type="protein sequence ID" value="SEA74127.1"/>
    <property type="molecule type" value="Genomic_DNA"/>
</dbReference>
<keyword evidence="3" id="KW-0238">DNA-binding</keyword>
<dbReference type="Pfam" id="PF13280">
    <property type="entry name" value="WYL"/>
    <property type="match status" value="1"/>
</dbReference>
<feature type="domain" description="WCX" evidence="2">
    <location>
        <begin position="220"/>
        <end position="294"/>
    </location>
</feature>
<proteinExistence type="predicted"/>
<organism evidence="3 4">
    <name type="scientific">Flavobacterium gillisiae</name>
    <dbReference type="NCBI Taxonomy" id="150146"/>
    <lineage>
        <taxon>Bacteria</taxon>
        <taxon>Pseudomonadati</taxon>
        <taxon>Bacteroidota</taxon>
        <taxon>Flavobacteriia</taxon>
        <taxon>Flavobacteriales</taxon>
        <taxon>Flavobacteriaceae</taxon>
        <taxon>Flavobacterium</taxon>
    </lineage>
</organism>
<sequence>MSKKQFIKRYSLVINRLRKGPASFEEIQTFLAQQSALDEEKYTMSKRTLQRDLKEILSLYNIEIKSNRSQNRYEIIEDENDDRSERLMESFEILSALNLSKNLQNHLIIEKRKPLGTEHMHGLLHAIKNQLQVQYNYEKYWDSQGETKERTVFPLALKEARNRWYLIAQDPIDGVVKNFGLDRISNLEISNTKFIYPIAFNTEEQFKHTFGIINSEKEAQKIILKLSNAQANYIKSLPLHHTQKVVSEDESKCTIELYLCPTYDFVMELMSMGKEVKVLEPKELQEEIISKLKASLNSYL</sequence>
<dbReference type="InterPro" id="IPR051534">
    <property type="entry name" value="CBASS_pafABC_assoc_protein"/>
</dbReference>
<name>A0A1H4DNE6_9FLAO</name>
<accession>A0A1H4DNE6</accession>
<evidence type="ECO:0000259" key="1">
    <source>
        <dbReference type="Pfam" id="PF13280"/>
    </source>
</evidence>
<dbReference type="GO" id="GO:0003677">
    <property type="term" value="F:DNA binding"/>
    <property type="evidence" value="ECO:0007669"/>
    <property type="project" value="UniProtKB-KW"/>
</dbReference>
<dbReference type="STRING" id="150146.SAMN05443667_10814"/>
<keyword evidence="4" id="KW-1185">Reference proteome</keyword>
<dbReference type="Proteomes" id="UP000198951">
    <property type="component" value="Unassembled WGS sequence"/>
</dbReference>
<dbReference type="OrthoDB" id="43316at2"/>
<dbReference type="AlphaFoldDB" id="A0A1H4DNE6"/>
<evidence type="ECO:0000259" key="2">
    <source>
        <dbReference type="Pfam" id="PF25583"/>
    </source>
</evidence>
<protein>
    <submittedName>
        <fullName evidence="3">Predicted DNA-binding transcriptional regulator YafY, contains an HTH and WYL domains</fullName>
    </submittedName>
</protein>